<organism evidence="1 2">
    <name type="scientific">Candidatus Egerieicola faecale</name>
    <dbReference type="NCBI Taxonomy" id="2840774"/>
    <lineage>
        <taxon>Bacteria</taxon>
        <taxon>Bacillati</taxon>
        <taxon>Bacillota</taxon>
        <taxon>Clostridia</taxon>
        <taxon>Eubacteriales</taxon>
        <taxon>Oscillospiraceae</taxon>
        <taxon>Oscillospiraceae incertae sedis</taxon>
        <taxon>Candidatus Egerieicola</taxon>
    </lineage>
</organism>
<reference evidence="1" key="1">
    <citation type="submission" date="2020-10" db="EMBL/GenBank/DDBJ databases">
        <authorList>
            <person name="Gilroy R."/>
        </authorList>
    </citation>
    <scope>NUCLEOTIDE SEQUENCE</scope>
    <source>
        <strain evidence="1">4509</strain>
    </source>
</reference>
<dbReference type="Proteomes" id="UP000824082">
    <property type="component" value="Unassembled WGS sequence"/>
</dbReference>
<dbReference type="EMBL" id="DVMX01000145">
    <property type="protein sequence ID" value="HIU42410.1"/>
    <property type="molecule type" value="Genomic_DNA"/>
</dbReference>
<reference evidence="1" key="2">
    <citation type="journal article" date="2021" name="PeerJ">
        <title>Extensive microbial diversity within the chicken gut microbiome revealed by metagenomics and culture.</title>
        <authorList>
            <person name="Gilroy R."/>
            <person name="Ravi A."/>
            <person name="Getino M."/>
            <person name="Pursley I."/>
            <person name="Horton D.L."/>
            <person name="Alikhan N.F."/>
            <person name="Baker D."/>
            <person name="Gharbi K."/>
            <person name="Hall N."/>
            <person name="Watson M."/>
            <person name="Adriaenssens E.M."/>
            <person name="Foster-Nyarko E."/>
            <person name="Jarju S."/>
            <person name="Secka A."/>
            <person name="Antonio M."/>
            <person name="Oren A."/>
            <person name="Chaudhuri R.R."/>
            <person name="La Ragione R."/>
            <person name="Hildebrand F."/>
            <person name="Pallen M.J."/>
        </authorList>
    </citation>
    <scope>NUCLEOTIDE SEQUENCE</scope>
    <source>
        <strain evidence="1">4509</strain>
    </source>
</reference>
<evidence type="ECO:0000313" key="2">
    <source>
        <dbReference type="Proteomes" id="UP000824082"/>
    </source>
</evidence>
<gene>
    <name evidence="1" type="ORF">IAD19_07640</name>
</gene>
<name>A0A9D1IR97_9FIRM</name>
<dbReference type="AlphaFoldDB" id="A0A9D1IR97"/>
<evidence type="ECO:0000313" key="1">
    <source>
        <dbReference type="EMBL" id="HIU42410.1"/>
    </source>
</evidence>
<comment type="caution">
    <text evidence="1">The sequence shown here is derived from an EMBL/GenBank/DDBJ whole genome shotgun (WGS) entry which is preliminary data.</text>
</comment>
<proteinExistence type="predicted"/>
<accession>A0A9D1IR97</accession>
<protein>
    <submittedName>
        <fullName evidence="1">Uncharacterized protein</fullName>
    </submittedName>
</protein>
<sequence length="70" mass="8088">MKFFLSVELTALDNVDYYTGQSAECQEFFQKKFQKGKKWQNKGENGKNMGENGRKIGGFAFFALLWYNGC</sequence>